<protein>
    <recommendedName>
        <fullName evidence="1">Cobaltochelatase subunit CobS</fullName>
        <ecNumber evidence="1">6.6.1.2</ecNumber>
    </recommendedName>
</protein>
<accession>A0A8J2Z913</accession>
<keyword evidence="5" id="KW-1185">Reference proteome</keyword>
<name>A0A8J2Z913_9PROT</name>
<dbReference type="Proteomes" id="UP000597507">
    <property type="component" value="Unassembled WGS sequence"/>
</dbReference>
<evidence type="ECO:0000259" key="2">
    <source>
        <dbReference type="Pfam" id="PF07728"/>
    </source>
</evidence>
<dbReference type="AlphaFoldDB" id="A0A8J2Z913"/>
<dbReference type="InterPro" id="IPR025865">
    <property type="entry name" value="CobS_N_dom"/>
</dbReference>
<organism evidence="4 5">
    <name type="scientific">Caldovatus sediminis</name>
    <dbReference type="NCBI Taxonomy" id="2041189"/>
    <lineage>
        <taxon>Bacteria</taxon>
        <taxon>Pseudomonadati</taxon>
        <taxon>Pseudomonadota</taxon>
        <taxon>Alphaproteobacteria</taxon>
        <taxon>Acetobacterales</taxon>
        <taxon>Roseomonadaceae</taxon>
        <taxon>Caldovatus</taxon>
    </lineage>
</organism>
<dbReference type="GO" id="GO:0051116">
    <property type="term" value="F:cobaltochelatase activity"/>
    <property type="evidence" value="ECO:0007669"/>
    <property type="project" value="UniProtKB-UniRule"/>
</dbReference>
<sequence length="336" mass="37757">MNKVTALADVRPTSAIDLPDLRVKAREVFGLDTDMEVPAFSTRTEHVPDIDDAYRFDRETTLAILAGFAFNRRVMIQGYHGTGKSTHIEQVAARLNWPCIRVNLDSHISRIDLIGKDAIVLKEGKQVTEFREGILPWALQHPCALVFDEYDAGRPDVMFVIQRVLEVEGKLTLLDQNRVIRPHPAFRLFSTANTVGLGDTTGLYHGTQQINQGQMDRWNIVATLNYLPHKQEVDIVMAKLGIEPGDAKQRKRIEAMVALADLTRAGFIAGDISTVMSPRTVITWAENARIFGDVGFAFRLTFLNKCDEAERQTVAEYYQRCFNEELPTGSLLRKAG</sequence>
<dbReference type="InterPro" id="IPR027417">
    <property type="entry name" value="P-loop_NTPase"/>
</dbReference>
<dbReference type="Pfam" id="PF07728">
    <property type="entry name" value="AAA_5"/>
    <property type="match status" value="1"/>
</dbReference>
<reference evidence="4 5" key="1">
    <citation type="journal article" date="2014" name="Int. J. Syst. Evol. Microbiol.">
        <title>Complete genome sequence of Corynebacterium casei LMG S-19264T (=DSM 44701T), isolated from a smear-ripened cheese.</title>
        <authorList>
            <consortium name="US DOE Joint Genome Institute (JGI-PGF)"/>
            <person name="Walter F."/>
            <person name="Albersmeier A."/>
            <person name="Kalinowski J."/>
            <person name="Ruckert C."/>
        </authorList>
    </citation>
    <scope>NUCLEOTIDE SEQUENCE [LARGE SCALE GENOMIC DNA]</scope>
    <source>
        <strain evidence="4 5">CGMCC 1.16330</strain>
    </source>
</reference>
<evidence type="ECO:0000259" key="3">
    <source>
        <dbReference type="Pfam" id="PF12556"/>
    </source>
</evidence>
<evidence type="ECO:0000313" key="4">
    <source>
        <dbReference type="EMBL" id="GGG21035.1"/>
    </source>
</evidence>
<dbReference type="PANTHER" id="PTHR42759">
    <property type="entry name" value="MOXR FAMILY PROTEIN"/>
    <property type="match status" value="1"/>
</dbReference>
<dbReference type="InterPro" id="IPR011704">
    <property type="entry name" value="ATPase_dyneun-rel_AAA"/>
</dbReference>
<dbReference type="InterPro" id="IPR050764">
    <property type="entry name" value="CbbQ/NirQ/NorQ/GpvN"/>
</dbReference>
<dbReference type="Pfam" id="PF12556">
    <property type="entry name" value="CobS_N"/>
    <property type="match status" value="1"/>
</dbReference>
<feature type="domain" description="ATPase dynein-related AAA" evidence="2">
    <location>
        <begin position="74"/>
        <end position="198"/>
    </location>
</feature>
<dbReference type="EC" id="6.6.1.2" evidence="1"/>
<dbReference type="RefSeq" id="WP_188898443.1">
    <property type="nucleotide sequence ID" value="NZ_BMKS01000002.1"/>
</dbReference>
<dbReference type="GO" id="GO:0009236">
    <property type="term" value="P:cobalamin biosynthetic process"/>
    <property type="evidence" value="ECO:0007669"/>
    <property type="project" value="UniProtKB-UniRule"/>
</dbReference>
<dbReference type="PANTHER" id="PTHR42759:SF1">
    <property type="entry name" value="MAGNESIUM-CHELATASE SUBUNIT CHLD"/>
    <property type="match status" value="1"/>
</dbReference>
<dbReference type="EMBL" id="BMKS01000002">
    <property type="protein sequence ID" value="GGG21035.1"/>
    <property type="molecule type" value="Genomic_DNA"/>
</dbReference>
<dbReference type="GO" id="GO:0005524">
    <property type="term" value="F:ATP binding"/>
    <property type="evidence" value="ECO:0007669"/>
    <property type="project" value="InterPro"/>
</dbReference>
<dbReference type="GO" id="GO:0016887">
    <property type="term" value="F:ATP hydrolysis activity"/>
    <property type="evidence" value="ECO:0007669"/>
    <property type="project" value="InterPro"/>
</dbReference>
<proteinExistence type="predicted"/>
<dbReference type="NCBIfam" id="TIGR01650">
    <property type="entry name" value="PD_CobS"/>
    <property type="match status" value="1"/>
</dbReference>
<dbReference type="Gene3D" id="3.40.50.300">
    <property type="entry name" value="P-loop containing nucleotide triphosphate hydrolases"/>
    <property type="match status" value="1"/>
</dbReference>
<evidence type="ECO:0000256" key="1">
    <source>
        <dbReference type="NCBIfam" id="TIGR01650"/>
    </source>
</evidence>
<feature type="domain" description="Cobaltochelatase subunit CobS N-terminal" evidence="3">
    <location>
        <begin position="17"/>
        <end position="47"/>
    </location>
</feature>
<evidence type="ECO:0000313" key="5">
    <source>
        <dbReference type="Proteomes" id="UP000597507"/>
    </source>
</evidence>
<dbReference type="SUPFAM" id="SSF52540">
    <property type="entry name" value="P-loop containing nucleoside triphosphate hydrolases"/>
    <property type="match status" value="1"/>
</dbReference>
<gene>
    <name evidence="4" type="ORF">GCM10010964_06550</name>
</gene>
<dbReference type="InterPro" id="IPR006537">
    <property type="entry name" value="PD_CobS"/>
</dbReference>
<comment type="caution">
    <text evidence="4">The sequence shown here is derived from an EMBL/GenBank/DDBJ whole genome shotgun (WGS) entry which is preliminary data.</text>
</comment>